<comment type="caution">
    <text evidence="1">The sequence shown here is derived from an EMBL/GenBank/DDBJ whole genome shotgun (WGS) entry which is preliminary data.</text>
</comment>
<reference evidence="2" key="1">
    <citation type="journal article" date="2019" name="Int. J. Syst. Evol. Microbiol.">
        <title>The Global Catalogue of Microorganisms (GCM) 10K type strain sequencing project: providing services to taxonomists for standard genome sequencing and annotation.</title>
        <authorList>
            <consortium name="The Broad Institute Genomics Platform"/>
            <consortium name="The Broad Institute Genome Sequencing Center for Infectious Disease"/>
            <person name="Wu L."/>
            <person name="Ma J."/>
        </authorList>
    </citation>
    <scope>NUCLEOTIDE SEQUENCE [LARGE SCALE GENOMIC DNA]</scope>
    <source>
        <strain evidence="2">JCM 18053</strain>
    </source>
</reference>
<dbReference type="EMBL" id="BAABIA010000002">
    <property type="protein sequence ID" value="GAA5136802.1"/>
    <property type="molecule type" value="Genomic_DNA"/>
</dbReference>
<dbReference type="InterPro" id="IPR038296">
    <property type="entry name" value="ParD_sf"/>
</dbReference>
<dbReference type="RefSeq" id="WP_345735510.1">
    <property type="nucleotide sequence ID" value="NZ_BAABIA010000002.1"/>
</dbReference>
<protein>
    <recommendedName>
        <fullName evidence="3">Antitoxin ParD1/3/4</fullName>
    </recommendedName>
</protein>
<dbReference type="Proteomes" id="UP001499852">
    <property type="component" value="Unassembled WGS sequence"/>
</dbReference>
<gene>
    <name evidence="1" type="ORF">GCM10023213_12490</name>
</gene>
<evidence type="ECO:0000313" key="1">
    <source>
        <dbReference type="EMBL" id="GAA5136802.1"/>
    </source>
</evidence>
<evidence type="ECO:0000313" key="2">
    <source>
        <dbReference type="Proteomes" id="UP001499852"/>
    </source>
</evidence>
<name>A0ABP9NZD1_9BACT</name>
<sequence length="96" mass="11008">MTQVAIQLPDDLSQFVNESVQAGDFPTADEFFIHAVSIYKDQIESQFREADATKLERLRQDIQTAADQLDRGEGIEMDWEAKRARLHRDHAARHPA</sequence>
<dbReference type="Gene3D" id="6.10.10.120">
    <property type="entry name" value="Antitoxin ParD1-like"/>
    <property type="match status" value="1"/>
</dbReference>
<evidence type="ECO:0008006" key="3">
    <source>
        <dbReference type="Google" id="ProtNLM"/>
    </source>
</evidence>
<accession>A0ABP9NZD1</accession>
<proteinExistence type="predicted"/>
<keyword evidence="2" id="KW-1185">Reference proteome</keyword>
<organism evidence="1 2">
    <name type="scientific">Prosthecobacter algae</name>
    <dbReference type="NCBI Taxonomy" id="1144682"/>
    <lineage>
        <taxon>Bacteria</taxon>
        <taxon>Pseudomonadati</taxon>
        <taxon>Verrucomicrobiota</taxon>
        <taxon>Verrucomicrobiia</taxon>
        <taxon>Verrucomicrobiales</taxon>
        <taxon>Verrucomicrobiaceae</taxon>
        <taxon>Prosthecobacter</taxon>
    </lineage>
</organism>